<dbReference type="Pfam" id="PF08668">
    <property type="entry name" value="HDOD"/>
    <property type="match status" value="1"/>
</dbReference>
<accession>A0A1E8PL23</accession>
<organism evidence="2 3">
    <name type="scientific">Janthinobacterium lividum</name>
    <dbReference type="NCBI Taxonomy" id="29581"/>
    <lineage>
        <taxon>Bacteria</taxon>
        <taxon>Pseudomonadati</taxon>
        <taxon>Pseudomonadota</taxon>
        <taxon>Betaproteobacteria</taxon>
        <taxon>Burkholderiales</taxon>
        <taxon>Oxalobacteraceae</taxon>
        <taxon>Janthinobacterium</taxon>
    </lineage>
</organism>
<dbReference type="InterPro" id="IPR013976">
    <property type="entry name" value="HDOD"/>
</dbReference>
<dbReference type="SUPFAM" id="SSF109604">
    <property type="entry name" value="HD-domain/PDEase-like"/>
    <property type="match status" value="1"/>
</dbReference>
<dbReference type="PANTHER" id="PTHR33525:SF6">
    <property type="entry name" value="HDOD DOMAIN-CONTAINING PROTEIN"/>
    <property type="match status" value="1"/>
</dbReference>
<protein>
    <recommendedName>
        <fullName evidence="1">HDOD domain-containing protein</fullName>
    </recommendedName>
</protein>
<evidence type="ECO:0000313" key="3">
    <source>
        <dbReference type="Proteomes" id="UP000092634"/>
    </source>
</evidence>
<evidence type="ECO:0000313" key="2">
    <source>
        <dbReference type="EMBL" id="OFJ46936.1"/>
    </source>
</evidence>
<feature type="domain" description="HDOD" evidence="1">
    <location>
        <begin position="83"/>
        <end position="276"/>
    </location>
</feature>
<dbReference type="EMBL" id="MAQB02000009">
    <property type="protein sequence ID" value="OFJ46936.1"/>
    <property type="molecule type" value="Genomic_DNA"/>
</dbReference>
<dbReference type="PROSITE" id="PS51833">
    <property type="entry name" value="HDOD"/>
    <property type="match status" value="1"/>
</dbReference>
<gene>
    <name evidence="2" type="ORF">BA896_017795</name>
</gene>
<dbReference type="Proteomes" id="UP000092634">
    <property type="component" value="Unassembled WGS sequence"/>
</dbReference>
<dbReference type="PANTHER" id="PTHR33525">
    <property type="match status" value="1"/>
</dbReference>
<name>A0A1E8PL23_9BURK</name>
<dbReference type="AlphaFoldDB" id="A0A1E8PL23"/>
<proteinExistence type="predicted"/>
<dbReference type="Gene3D" id="1.10.3210.10">
    <property type="entry name" value="Hypothetical protein af1432"/>
    <property type="match status" value="1"/>
</dbReference>
<reference evidence="2 3" key="1">
    <citation type="submission" date="2016-10" db="EMBL/GenBank/DDBJ databases">
        <title>Updated version of Genome Assembly of Janthinobacterium lividum ERGS5:01.</title>
        <authorList>
            <person name="Kumar R."/>
            <person name="Acharya V."/>
            <person name="Singh D."/>
        </authorList>
    </citation>
    <scope>NUCLEOTIDE SEQUENCE [LARGE SCALE GENOMIC DNA]</scope>
    <source>
        <strain evidence="2 3">ERGS5:01</strain>
    </source>
</reference>
<dbReference type="InterPro" id="IPR052340">
    <property type="entry name" value="RNase_Y/CdgJ"/>
</dbReference>
<evidence type="ECO:0000259" key="1">
    <source>
        <dbReference type="PROSITE" id="PS51833"/>
    </source>
</evidence>
<comment type="caution">
    <text evidence="2">The sequence shown here is derived from an EMBL/GenBank/DDBJ whole genome shotgun (WGS) entry which is preliminary data.</text>
</comment>
<sequence>MGWIGKLLNGGDEKNKPAPVAVAASAAAPDITRQPASISEIDAIYYRWLAAVGATQAPEQAEQQILDELMRLAREPIAGAALIPRIPAIIPQLMRTLQEENMNAAKLSRQLAQDVLLVAEVYREANRPCYQSRYNTSPSINNMEGAIMLLGQNGMRMLLARVAFRPIVSMQSGGLTVRTAPLIWRQSEKCALAANLLAPAMQANAFDAYLAGLMANVGLVVAFRLIDQMHAPDAFPQSDAFIAQVFAQARILSVRIAELWEFPASVTRAIEQAGVDVDADAHTDADPQAQALALGERLSKLRMLVDTGRLAADDPFVTAGLGKSALLAFDKLADDDDD</sequence>